<comment type="caution">
    <text evidence="8">The sequence shown here is derived from an EMBL/GenBank/DDBJ whole genome shotgun (WGS) entry which is preliminary data.</text>
</comment>
<gene>
    <name evidence="8" type="ORF">KV112_11290</name>
</gene>
<dbReference type="PANTHER" id="PTHR33452:SF1">
    <property type="entry name" value="INNER MEMBRANE PROTEIN YPHA-RELATED"/>
    <property type="match status" value="1"/>
</dbReference>
<accession>A0ABU5YJU2</accession>
<keyword evidence="4 7" id="KW-0812">Transmembrane</keyword>
<dbReference type="Proteomes" id="UP001299046">
    <property type="component" value="Unassembled WGS sequence"/>
</dbReference>
<organism evidence="8 9">
    <name type="scientific">[Mycobacterium] zoologicum</name>
    <dbReference type="NCBI Taxonomy" id="2872311"/>
    <lineage>
        <taxon>Bacteria</taxon>
        <taxon>Bacillati</taxon>
        <taxon>Actinomycetota</taxon>
        <taxon>Actinomycetes</taxon>
        <taxon>Mycobacteriales</taxon>
        <taxon>Mycobacteriaceae</taxon>
        <taxon>Mycolicibacter</taxon>
    </lineage>
</organism>
<keyword evidence="6 7" id="KW-0472">Membrane</keyword>
<feature type="transmembrane region" description="Helical" evidence="7">
    <location>
        <begin position="58"/>
        <end position="79"/>
    </location>
</feature>
<name>A0ABU5YJU2_9MYCO</name>
<feature type="transmembrane region" description="Helical" evidence="7">
    <location>
        <begin position="20"/>
        <end position="38"/>
    </location>
</feature>
<dbReference type="InterPro" id="IPR051907">
    <property type="entry name" value="DoxX-like_oxidoreductase"/>
</dbReference>
<evidence type="ECO:0000256" key="7">
    <source>
        <dbReference type="SAM" id="Phobius"/>
    </source>
</evidence>
<evidence type="ECO:0000256" key="5">
    <source>
        <dbReference type="ARBA" id="ARBA00022989"/>
    </source>
</evidence>
<reference evidence="8 9" key="1">
    <citation type="submission" date="2023-12" db="EMBL/GenBank/DDBJ databases">
        <title>Description of new species of Mycobacterium terrae complex isolated from sewage at the Sao Paulo Zoological Park Foundation in Brazil.</title>
        <authorList>
            <person name="Romagnoli C.L."/>
            <person name="Conceicao E.C."/>
            <person name="Machado E."/>
            <person name="Barreto L.B.P.F."/>
            <person name="Sharma A."/>
            <person name="Silva N.M."/>
            <person name="Marques L.E."/>
            <person name="Juliana M.A."/>
            <person name="Lourenco M.C.S."/>
            <person name="Digiampietri L.A."/>
            <person name="Suffys P.N."/>
            <person name="Viana-Niero C."/>
        </authorList>
    </citation>
    <scope>NUCLEOTIDE SEQUENCE [LARGE SCALE GENOMIC DNA]</scope>
    <source>
        <strain evidence="8 9">MYC123</strain>
    </source>
</reference>
<comment type="similarity">
    <text evidence="2">Belongs to the DoxX family.</text>
</comment>
<feature type="transmembrane region" description="Helical" evidence="7">
    <location>
        <begin position="86"/>
        <end position="104"/>
    </location>
</feature>
<dbReference type="PANTHER" id="PTHR33452">
    <property type="entry name" value="OXIDOREDUCTASE CATD-RELATED"/>
    <property type="match status" value="1"/>
</dbReference>
<feature type="transmembrane region" description="Helical" evidence="7">
    <location>
        <begin position="116"/>
        <end position="135"/>
    </location>
</feature>
<keyword evidence="5 7" id="KW-1133">Transmembrane helix</keyword>
<comment type="subcellular location">
    <subcellularLocation>
        <location evidence="1">Cell membrane</location>
        <topology evidence="1">Multi-pass membrane protein</topology>
    </subcellularLocation>
</comment>
<dbReference type="InterPro" id="IPR032808">
    <property type="entry name" value="DoxX"/>
</dbReference>
<evidence type="ECO:0000256" key="1">
    <source>
        <dbReference type="ARBA" id="ARBA00004651"/>
    </source>
</evidence>
<sequence length="177" mass="18893">MTSYRRIASGLNRLSWLPNVVLRLTVGFMFFSGAVGKLGALDQFTRMFADLGIAGSRVIAPATAVAELLGGAALMLGVVTRLASAVLAAVMIGALITVVGPDLAQKYPAWWDFLSNLFYAPEWLLLGVLLWLVCVGPGERGRTLSGRLPVVGHIHRAVHRGRGVAGQERDDLGDVGR</sequence>
<dbReference type="Pfam" id="PF07681">
    <property type="entry name" value="DoxX"/>
    <property type="match status" value="1"/>
</dbReference>
<evidence type="ECO:0000313" key="8">
    <source>
        <dbReference type="EMBL" id="MEB3050314.1"/>
    </source>
</evidence>
<evidence type="ECO:0000313" key="9">
    <source>
        <dbReference type="Proteomes" id="UP001299046"/>
    </source>
</evidence>
<protein>
    <submittedName>
        <fullName evidence="8">DoxX family protein</fullName>
    </submittedName>
</protein>
<keyword evidence="9" id="KW-1185">Reference proteome</keyword>
<dbReference type="EMBL" id="JAYJJT010000011">
    <property type="protein sequence ID" value="MEB3050314.1"/>
    <property type="molecule type" value="Genomic_DNA"/>
</dbReference>
<evidence type="ECO:0000256" key="6">
    <source>
        <dbReference type="ARBA" id="ARBA00023136"/>
    </source>
</evidence>
<dbReference type="RefSeq" id="WP_224864627.1">
    <property type="nucleotide sequence ID" value="NZ_JAYJJT010000011.1"/>
</dbReference>
<evidence type="ECO:0000256" key="2">
    <source>
        <dbReference type="ARBA" id="ARBA00006679"/>
    </source>
</evidence>
<keyword evidence="3" id="KW-1003">Cell membrane</keyword>
<proteinExistence type="inferred from homology"/>
<evidence type="ECO:0000256" key="3">
    <source>
        <dbReference type="ARBA" id="ARBA00022475"/>
    </source>
</evidence>
<evidence type="ECO:0000256" key="4">
    <source>
        <dbReference type="ARBA" id="ARBA00022692"/>
    </source>
</evidence>